<gene>
    <name evidence="1" type="ORF">GCM10023307_04240</name>
</gene>
<dbReference type="SUPFAM" id="SSF46955">
    <property type="entry name" value="Putative DNA-binding domain"/>
    <property type="match status" value="1"/>
</dbReference>
<evidence type="ECO:0008006" key="3">
    <source>
        <dbReference type="Google" id="ProtNLM"/>
    </source>
</evidence>
<dbReference type="Proteomes" id="UP001499959">
    <property type="component" value="Unassembled WGS sequence"/>
</dbReference>
<dbReference type="InterPro" id="IPR036388">
    <property type="entry name" value="WH-like_DNA-bd_sf"/>
</dbReference>
<dbReference type="EMBL" id="BAABJE010000001">
    <property type="protein sequence ID" value="GAA4782799.1"/>
    <property type="molecule type" value="Genomic_DNA"/>
</dbReference>
<keyword evidence="2" id="KW-1185">Reference proteome</keyword>
<dbReference type="InterPro" id="IPR009061">
    <property type="entry name" value="DNA-bd_dom_put_sf"/>
</dbReference>
<sequence length="77" mass="9120">MQDRTHAQGVSDDARAFDENQLARRWDISHRTLQQWRRMGIGPVYLKLGNRVSYRREDVEAYERQALRRGTGERAFA</sequence>
<dbReference type="RefSeq" id="WP_345301621.1">
    <property type="nucleotide sequence ID" value="NZ_BAABJE010000001.1"/>
</dbReference>
<evidence type="ECO:0000313" key="2">
    <source>
        <dbReference type="Proteomes" id="UP001499959"/>
    </source>
</evidence>
<name>A0ABP9AMB4_9GAMM</name>
<protein>
    <recommendedName>
        <fullName evidence="3">Helix-turn-helix domain-containing protein</fullName>
    </recommendedName>
</protein>
<comment type="caution">
    <text evidence="1">The sequence shown here is derived from an EMBL/GenBank/DDBJ whole genome shotgun (WGS) entry which is preliminary data.</text>
</comment>
<organism evidence="1 2">
    <name type="scientific">Lysobacter hankyongensis</name>
    <dbReference type="NCBI Taxonomy" id="1176535"/>
    <lineage>
        <taxon>Bacteria</taxon>
        <taxon>Pseudomonadati</taxon>
        <taxon>Pseudomonadota</taxon>
        <taxon>Gammaproteobacteria</taxon>
        <taxon>Lysobacterales</taxon>
        <taxon>Lysobacteraceae</taxon>
        <taxon>Lysobacter</taxon>
    </lineage>
</organism>
<reference evidence="2" key="1">
    <citation type="journal article" date="2019" name="Int. J. Syst. Evol. Microbiol.">
        <title>The Global Catalogue of Microorganisms (GCM) 10K type strain sequencing project: providing services to taxonomists for standard genome sequencing and annotation.</title>
        <authorList>
            <consortium name="The Broad Institute Genomics Platform"/>
            <consortium name="The Broad Institute Genome Sequencing Center for Infectious Disease"/>
            <person name="Wu L."/>
            <person name="Ma J."/>
        </authorList>
    </citation>
    <scope>NUCLEOTIDE SEQUENCE [LARGE SCALE GENOMIC DNA]</scope>
    <source>
        <strain evidence="2">JCM 18204</strain>
    </source>
</reference>
<accession>A0ABP9AMB4</accession>
<proteinExistence type="predicted"/>
<dbReference type="Gene3D" id="1.10.10.10">
    <property type="entry name" value="Winged helix-like DNA-binding domain superfamily/Winged helix DNA-binding domain"/>
    <property type="match status" value="1"/>
</dbReference>
<evidence type="ECO:0000313" key="1">
    <source>
        <dbReference type="EMBL" id="GAA4782799.1"/>
    </source>
</evidence>